<proteinExistence type="inferred from homology"/>
<dbReference type="EC" id="5.2.1.8" evidence="5"/>
<evidence type="ECO:0000256" key="5">
    <source>
        <dbReference type="RuleBase" id="RU363019"/>
    </source>
</evidence>
<dbReference type="PROSITE" id="PS50072">
    <property type="entry name" value="CSA_PPIASE_2"/>
    <property type="match status" value="1"/>
</dbReference>
<comment type="catalytic activity">
    <reaction evidence="5">
        <text>[protein]-peptidylproline (omega=180) = [protein]-peptidylproline (omega=0)</text>
        <dbReference type="Rhea" id="RHEA:16237"/>
        <dbReference type="Rhea" id="RHEA-COMP:10747"/>
        <dbReference type="Rhea" id="RHEA-COMP:10748"/>
        <dbReference type="ChEBI" id="CHEBI:83833"/>
        <dbReference type="ChEBI" id="CHEBI:83834"/>
        <dbReference type="EC" id="5.2.1.8"/>
    </reaction>
</comment>
<dbReference type="InterPro" id="IPR029000">
    <property type="entry name" value="Cyclophilin-like_dom_sf"/>
</dbReference>
<evidence type="ECO:0000256" key="4">
    <source>
        <dbReference type="ARBA" id="ARBA00046368"/>
    </source>
</evidence>
<dbReference type="Proteomes" id="UP000250275">
    <property type="component" value="Unassembled WGS sequence"/>
</dbReference>
<keyword evidence="5 8" id="KW-0413">Isomerase</keyword>
<name>A0A310S3T7_9HYME</name>
<comment type="subunit">
    <text evidence="4">Part of the activated spliceosome B/catalytic step 1 spliceosome, one of the forms of the spliceosome which has a well-formed active site but still cannot catalyze the branching reaction and is composed at least of 52 proteins, the U2, U5 and U6 snRNAs and the pre-mRNA. Recruited during early steps of activated spliceosome B maturation, it is probably one of the first proteins released from this complex as he matures to the spliceosome C complex. Component of the minor spliceosome, which splices U12-type introns.</text>
</comment>
<dbReference type="PANTHER" id="PTHR45625">
    <property type="entry name" value="PEPTIDYL-PROLYL CIS-TRANS ISOMERASE-RELATED"/>
    <property type="match status" value="1"/>
</dbReference>
<organism evidence="8 9">
    <name type="scientific">Eufriesea mexicana</name>
    <dbReference type="NCBI Taxonomy" id="516756"/>
    <lineage>
        <taxon>Eukaryota</taxon>
        <taxon>Metazoa</taxon>
        <taxon>Ecdysozoa</taxon>
        <taxon>Arthropoda</taxon>
        <taxon>Hexapoda</taxon>
        <taxon>Insecta</taxon>
        <taxon>Pterygota</taxon>
        <taxon>Neoptera</taxon>
        <taxon>Endopterygota</taxon>
        <taxon>Hymenoptera</taxon>
        <taxon>Apocrita</taxon>
        <taxon>Aculeata</taxon>
        <taxon>Apoidea</taxon>
        <taxon>Anthophila</taxon>
        <taxon>Apidae</taxon>
        <taxon>Eufriesea</taxon>
    </lineage>
</organism>
<evidence type="ECO:0000256" key="1">
    <source>
        <dbReference type="ARBA" id="ARBA00004123"/>
    </source>
</evidence>
<dbReference type="Pfam" id="PF00160">
    <property type="entry name" value="Pro_isomerase"/>
    <property type="match status" value="1"/>
</dbReference>
<dbReference type="OrthoDB" id="442970at2759"/>
<dbReference type="PANTHER" id="PTHR45625:SF6">
    <property type="entry name" value="SPLICEOSOME-ASSOCIATED PROTEIN CWC27 HOMOLOG"/>
    <property type="match status" value="1"/>
</dbReference>
<dbReference type="SUPFAM" id="SSF50891">
    <property type="entry name" value="Cyclophilin-like"/>
    <property type="match status" value="1"/>
</dbReference>
<protein>
    <recommendedName>
        <fullName evidence="5">Peptidyl-prolyl cis-trans isomerase</fullName>
        <shortName evidence="5">PPIase</shortName>
        <ecNumber evidence="5">5.2.1.8</ecNumber>
    </recommendedName>
</protein>
<evidence type="ECO:0000313" key="9">
    <source>
        <dbReference type="Proteomes" id="UP000250275"/>
    </source>
</evidence>
<dbReference type="Gene3D" id="2.40.100.10">
    <property type="entry name" value="Cyclophilin-like"/>
    <property type="match status" value="1"/>
</dbReference>
<keyword evidence="9" id="KW-1185">Reference proteome</keyword>
<sequence>IIKGFVTQDGDPTGTGEGVKIHGEPFKDEFPTRLRFCRRALIAMAKAEEDDNGFQFFFTLISTPDFQNKHTIFGKVTQGTIYNMLKLEEVLVNENDEPLCPPKLIKTIILNNPLADIIPRIIVQEKAEEDEEESVTLYKKFSGKGKSAHDHLTDPKLSSQPAVGPSGLANNKRKKVRTNDWVSDDEVKTQKELGVLKKKKEAVKKRIKSSLKDTKKGQKKVQNYKIDDVEDDKDIKETE</sequence>
<feature type="region of interest" description="Disordered" evidence="6">
    <location>
        <begin position="206"/>
        <end position="239"/>
    </location>
</feature>
<dbReference type="InterPro" id="IPR002130">
    <property type="entry name" value="Cyclophilin-type_PPIase_dom"/>
</dbReference>
<evidence type="ECO:0000259" key="7">
    <source>
        <dbReference type="PROSITE" id="PS50072"/>
    </source>
</evidence>
<dbReference type="AlphaFoldDB" id="A0A310S3T7"/>
<keyword evidence="3" id="KW-0539">Nucleus</keyword>
<dbReference type="PRINTS" id="PR00153">
    <property type="entry name" value="CSAPPISMRASE"/>
</dbReference>
<accession>A0A310S3T7</accession>
<reference evidence="8 9" key="1">
    <citation type="submission" date="2015-07" db="EMBL/GenBank/DDBJ databases">
        <title>The genome of Eufriesea mexicana.</title>
        <authorList>
            <person name="Pan H."/>
            <person name="Kapheim K."/>
        </authorList>
    </citation>
    <scope>NUCLEOTIDE SEQUENCE [LARGE SCALE GENOMIC DNA]</scope>
    <source>
        <strain evidence="8">0111107269</strain>
        <tissue evidence="8">Whole body</tissue>
    </source>
</reference>
<evidence type="ECO:0000256" key="2">
    <source>
        <dbReference type="ARBA" id="ARBA00007365"/>
    </source>
</evidence>
<keyword evidence="5" id="KW-0697">Rotamase</keyword>
<dbReference type="InterPro" id="IPR044666">
    <property type="entry name" value="Cyclophilin_A-like"/>
</dbReference>
<comment type="similarity">
    <text evidence="2 5">Belongs to the cyclophilin-type PPIase family.</text>
</comment>
<feature type="non-terminal residue" evidence="8">
    <location>
        <position position="1"/>
    </location>
</feature>
<evidence type="ECO:0000256" key="6">
    <source>
        <dbReference type="SAM" id="MobiDB-lite"/>
    </source>
</evidence>
<gene>
    <name evidence="8" type="ORF">WN48_11272</name>
</gene>
<dbReference type="GO" id="GO:0003755">
    <property type="term" value="F:peptidyl-prolyl cis-trans isomerase activity"/>
    <property type="evidence" value="ECO:0007669"/>
    <property type="project" value="UniProtKB-UniRule"/>
</dbReference>
<feature type="domain" description="PPIase cyclophilin-type" evidence="7">
    <location>
        <begin position="1"/>
        <end position="98"/>
    </location>
</feature>
<feature type="region of interest" description="Disordered" evidence="6">
    <location>
        <begin position="144"/>
        <end position="182"/>
    </location>
</feature>
<dbReference type="GO" id="GO:0071013">
    <property type="term" value="C:catalytic step 2 spliceosome"/>
    <property type="evidence" value="ECO:0007669"/>
    <property type="project" value="TreeGrafter"/>
</dbReference>
<evidence type="ECO:0000256" key="3">
    <source>
        <dbReference type="ARBA" id="ARBA00023242"/>
    </source>
</evidence>
<comment type="subcellular location">
    <subcellularLocation>
        <location evidence="1">Nucleus</location>
    </subcellularLocation>
</comment>
<comment type="function">
    <text evidence="5">PPIases accelerate the folding of proteins. It catalyzes the cis-trans isomerization of proline imidic peptide bonds in oligopeptides.</text>
</comment>
<evidence type="ECO:0000313" key="8">
    <source>
        <dbReference type="EMBL" id="OAD46884.1"/>
    </source>
</evidence>
<dbReference type="EMBL" id="KQ850542">
    <property type="protein sequence ID" value="OAD46884.1"/>
    <property type="molecule type" value="Genomic_DNA"/>
</dbReference>